<evidence type="ECO:0000259" key="13">
    <source>
        <dbReference type="PROSITE" id="PS50850"/>
    </source>
</evidence>
<evidence type="ECO:0000256" key="9">
    <source>
        <dbReference type="ARBA" id="ARBA00037295"/>
    </source>
</evidence>
<evidence type="ECO:0000313" key="15">
    <source>
        <dbReference type="Proteomes" id="UP001180845"/>
    </source>
</evidence>
<feature type="transmembrane region" description="Helical" evidence="12">
    <location>
        <begin position="242"/>
        <end position="266"/>
    </location>
</feature>
<dbReference type="GO" id="GO:0015293">
    <property type="term" value="F:symporter activity"/>
    <property type="evidence" value="ECO:0007669"/>
    <property type="project" value="UniProtKB-KW"/>
</dbReference>
<keyword evidence="4" id="KW-1003">Cell membrane</keyword>
<feature type="transmembrane region" description="Helical" evidence="12">
    <location>
        <begin position="372"/>
        <end position="394"/>
    </location>
</feature>
<evidence type="ECO:0000256" key="1">
    <source>
        <dbReference type="ARBA" id="ARBA00004651"/>
    </source>
</evidence>
<comment type="subcellular location">
    <subcellularLocation>
        <location evidence="1">Cell membrane</location>
        <topology evidence="1">Multi-pass membrane protein</topology>
    </subcellularLocation>
</comment>
<dbReference type="SUPFAM" id="SSF103473">
    <property type="entry name" value="MFS general substrate transporter"/>
    <property type="match status" value="1"/>
</dbReference>
<evidence type="ECO:0000256" key="5">
    <source>
        <dbReference type="ARBA" id="ARBA00022692"/>
    </source>
</evidence>
<keyword evidence="7 12" id="KW-1133">Transmembrane helix</keyword>
<evidence type="ECO:0000256" key="7">
    <source>
        <dbReference type="ARBA" id="ARBA00022989"/>
    </source>
</evidence>
<feature type="transmembrane region" description="Helical" evidence="12">
    <location>
        <begin position="54"/>
        <end position="78"/>
    </location>
</feature>
<keyword evidence="6" id="KW-0769">Symport</keyword>
<comment type="function">
    <text evidence="9">May be a proton symporter involved in the uptake of osmolytes such as proline and glycine betaine.</text>
</comment>
<comment type="caution">
    <text evidence="14">The sequence shown here is derived from an EMBL/GenBank/DDBJ whole genome shotgun (WGS) entry which is preliminary data.</text>
</comment>
<dbReference type="InterPro" id="IPR036259">
    <property type="entry name" value="MFS_trans_sf"/>
</dbReference>
<feature type="transmembrane region" description="Helical" evidence="12">
    <location>
        <begin position="189"/>
        <end position="208"/>
    </location>
</feature>
<evidence type="ECO:0000313" key="14">
    <source>
        <dbReference type="EMBL" id="MDR7304008.1"/>
    </source>
</evidence>
<dbReference type="GO" id="GO:0005886">
    <property type="term" value="C:plasma membrane"/>
    <property type="evidence" value="ECO:0007669"/>
    <property type="project" value="UniProtKB-SubCell"/>
</dbReference>
<feature type="transmembrane region" description="Helical" evidence="12">
    <location>
        <begin position="154"/>
        <end position="177"/>
    </location>
</feature>
<evidence type="ECO:0000256" key="12">
    <source>
        <dbReference type="SAM" id="Phobius"/>
    </source>
</evidence>
<dbReference type="AlphaFoldDB" id="A0AAE3ZFI4"/>
<dbReference type="RefSeq" id="WP_310277033.1">
    <property type="nucleotide sequence ID" value="NZ_JAVDXW010000001.1"/>
</dbReference>
<keyword evidence="3" id="KW-0813">Transport</keyword>
<protein>
    <recommendedName>
        <fullName evidence="10">Putative proline/betaine transporter</fullName>
    </recommendedName>
</protein>
<feature type="transmembrane region" description="Helical" evidence="12">
    <location>
        <begin position="29"/>
        <end position="48"/>
    </location>
</feature>
<feature type="transmembrane region" description="Helical" evidence="12">
    <location>
        <begin position="117"/>
        <end position="142"/>
    </location>
</feature>
<evidence type="ECO:0000256" key="8">
    <source>
        <dbReference type="ARBA" id="ARBA00023136"/>
    </source>
</evidence>
<dbReference type="InterPro" id="IPR020846">
    <property type="entry name" value="MFS_dom"/>
</dbReference>
<dbReference type="EMBL" id="JAVDXW010000001">
    <property type="protein sequence ID" value="MDR7304008.1"/>
    <property type="molecule type" value="Genomic_DNA"/>
</dbReference>
<dbReference type="PANTHER" id="PTHR43045">
    <property type="entry name" value="SHIKIMATE TRANSPORTER"/>
    <property type="match status" value="1"/>
</dbReference>
<sequence length="448" mass="47040">MTNTASPGHSTTQLRRAVLSSYLGSVIEYYDFLLYATASAVVFSKVFFSNLDPLIGTIASLGTFAAGYLARPLGGVVFGHFGDRLGRKQMLVITMTTMGAASMLIGLLPTYAHIGGWAPVLLVLLRVLQGVAVGGEWGGAVLMSAEHANSRRGLWASFTNAGAPSGMVVSTVMLTLAAAITGEQQFLDWGWRIPFLFSAVLLALGLFVRMKVEETPVFEHTKRDRSESLPLIEVFRRHPKNLLLAVGVGFGAFVAQATLTTFVIAYATEAGFLRQTVLNVLTVSSVGAVIGIIGFSALSDRVGRRPVVLGGAVAMAVLSFLLFPMIDTGSVIMLTLAIVLGQSVVHPAMYGPIAALYTEMFGTRTRYTGASLGYQIAGTGAGIAPVVFAGMLSATGGSDTLAISALIAACCLVTVVCVLTASESHRASLADEPRKPVPAPSTSEEVAR</sequence>
<dbReference type="InterPro" id="IPR011701">
    <property type="entry name" value="MFS"/>
</dbReference>
<feature type="transmembrane region" description="Helical" evidence="12">
    <location>
        <begin position="332"/>
        <end position="351"/>
    </location>
</feature>
<evidence type="ECO:0000256" key="4">
    <source>
        <dbReference type="ARBA" id="ARBA00022475"/>
    </source>
</evidence>
<evidence type="ECO:0000256" key="6">
    <source>
        <dbReference type="ARBA" id="ARBA00022847"/>
    </source>
</evidence>
<accession>A0AAE3ZFI4</accession>
<organism evidence="14 15">
    <name type="scientific">Haloactinomyces albus</name>
    <dbReference type="NCBI Taxonomy" id="1352928"/>
    <lineage>
        <taxon>Bacteria</taxon>
        <taxon>Bacillati</taxon>
        <taxon>Actinomycetota</taxon>
        <taxon>Actinomycetes</taxon>
        <taxon>Actinopolysporales</taxon>
        <taxon>Actinopolysporaceae</taxon>
        <taxon>Haloactinomyces</taxon>
    </lineage>
</organism>
<feature type="transmembrane region" description="Helical" evidence="12">
    <location>
        <begin position="307"/>
        <end position="326"/>
    </location>
</feature>
<dbReference type="PROSITE" id="PS50850">
    <property type="entry name" value="MFS"/>
    <property type="match status" value="1"/>
</dbReference>
<feature type="transmembrane region" description="Helical" evidence="12">
    <location>
        <begin position="90"/>
        <end position="111"/>
    </location>
</feature>
<reference evidence="14" key="1">
    <citation type="submission" date="2023-07" db="EMBL/GenBank/DDBJ databases">
        <title>Sequencing the genomes of 1000 actinobacteria strains.</title>
        <authorList>
            <person name="Klenk H.-P."/>
        </authorList>
    </citation>
    <scope>NUCLEOTIDE SEQUENCE</scope>
    <source>
        <strain evidence="14">DSM 45977</strain>
    </source>
</reference>
<dbReference type="PANTHER" id="PTHR43045:SF1">
    <property type="entry name" value="SHIKIMATE TRANSPORTER"/>
    <property type="match status" value="1"/>
</dbReference>
<dbReference type="Proteomes" id="UP001180845">
    <property type="component" value="Unassembled WGS sequence"/>
</dbReference>
<name>A0AAE3ZFI4_9ACTN</name>
<feature type="transmembrane region" description="Helical" evidence="12">
    <location>
        <begin position="400"/>
        <end position="421"/>
    </location>
</feature>
<dbReference type="FunFam" id="1.20.1250.20:FF:000001">
    <property type="entry name" value="Dicarboxylate MFS transporter"/>
    <property type="match status" value="1"/>
</dbReference>
<dbReference type="CDD" id="cd17369">
    <property type="entry name" value="MFS_ShiA_like"/>
    <property type="match status" value="1"/>
</dbReference>
<dbReference type="Pfam" id="PF07690">
    <property type="entry name" value="MFS_1"/>
    <property type="match status" value="1"/>
</dbReference>
<keyword evidence="5 12" id="KW-0812">Transmembrane</keyword>
<feature type="domain" description="Major facilitator superfamily (MFS) profile" evidence="13">
    <location>
        <begin position="17"/>
        <end position="426"/>
    </location>
</feature>
<keyword evidence="15" id="KW-1185">Reference proteome</keyword>
<feature type="region of interest" description="Disordered" evidence="11">
    <location>
        <begin position="429"/>
        <end position="448"/>
    </location>
</feature>
<evidence type="ECO:0000256" key="11">
    <source>
        <dbReference type="SAM" id="MobiDB-lite"/>
    </source>
</evidence>
<keyword evidence="8 12" id="KW-0472">Membrane</keyword>
<evidence type="ECO:0000256" key="10">
    <source>
        <dbReference type="ARBA" id="ARBA00039918"/>
    </source>
</evidence>
<comment type="similarity">
    <text evidence="2">Belongs to the major facilitator superfamily. Metabolite:H+ Symporter (MHS) family (TC 2.A.1.6) family.</text>
</comment>
<dbReference type="Gene3D" id="1.20.1250.20">
    <property type="entry name" value="MFS general substrate transporter like domains"/>
    <property type="match status" value="1"/>
</dbReference>
<evidence type="ECO:0000256" key="3">
    <source>
        <dbReference type="ARBA" id="ARBA00022448"/>
    </source>
</evidence>
<feature type="transmembrane region" description="Helical" evidence="12">
    <location>
        <begin position="272"/>
        <end position="295"/>
    </location>
</feature>
<gene>
    <name evidence="14" type="ORF">JOF55_004189</name>
</gene>
<proteinExistence type="inferred from homology"/>
<evidence type="ECO:0000256" key="2">
    <source>
        <dbReference type="ARBA" id="ARBA00008240"/>
    </source>
</evidence>